<dbReference type="Gene3D" id="3.30.310.160">
    <property type="entry name" value="YycH protein, domain 2"/>
    <property type="match status" value="1"/>
</dbReference>
<name>A0A6N9Q344_9BACL</name>
<keyword evidence="3" id="KW-1185">Reference proteome</keyword>
<evidence type="ECO:0000313" key="3">
    <source>
        <dbReference type="Proteomes" id="UP000448943"/>
    </source>
</evidence>
<proteinExistence type="predicted"/>
<gene>
    <name evidence="2" type="ORF">ERL59_09595</name>
</gene>
<dbReference type="Pfam" id="PF07435">
    <property type="entry name" value="YycH"/>
    <property type="match status" value="1"/>
</dbReference>
<protein>
    <recommendedName>
        <fullName evidence="1">Regulatory protein YycH domain-containing protein</fullName>
    </recommendedName>
</protein>
<organism evidence="2 3">
    <name type="scientific">Chengkuizengella marina</name>
    <dbReference type="NCBI Taxonomy" id="2507566"/>
    <lineage>
        <taxon>Bacteria</taxon>
        <taxon>Bacillati</taxon>
        <taxon>Bacillota</taxon>
        <taxon>Bacilli</taxon>
        <taxon>Bacillales</taxon>
        <taxon>Paenibacillaceae</taxon>
        <taxon>Chengkuizengella</taxon>
    </lineage>
</organism>
<dbReference type="AlphaFoldDB" id="A0A6N9Q344"/>
<comment type="caution">
    <text evidence="2">The sequence shown here is derived from an EMBL/GenBank/DDBJ whole genome shotgun (WGS) entry which is preliminary data.</text>
</comment>
<evidence type="ECO:0000259" key="1">
    <source>
        <dbReference type="Pfam" id="PF07435"/>
    </source>
</evidence>
<dbReference type="CDD" id="cd15787">
    <property type="entry name" value="YycH_N"/>
    <property type="match status" value="1"/>
</dbReference>
<dbReference type="EMBL" id="SIJB01000023">
    <property type="protein sequence ID" value="NBI29212.1"/>
    <property type="molecule type" value="Genomic_DNA"/>
</dbReference>
<accession>A0A6N9Q344</accession>
<dbReference type="InterPro" id="IPR009996">
    <property type="entry name" value="YycH"/>
</dbReference>
<sequence>MMEKIKSLILTLLVFFSLFQSYLLVYSKPDFNPVNQDEYIDTRLNGSQENVVNMIFPKHMVLHFGDDKHTMVYPNFKFYNDIYEKISQRTFESFRSVTLSPVEKVKMREYQGLELEFMDGIPVQWLENKMQVNSESINRNVSINKIWIYVTENQEIRTLFFDESTSNVYEATKVDLKVEDIQEFVGYGEFQPSYHTNNGIYYVPDESLQMVRLTMSYSRFQKDQLVASLFVDPNLSRTVVHSEGREIITDGAIVLELDDNQNWMSYYDPETPVESSSDLMDDLLTAIKFVNQHGGWRRTHLIRSISNEDEEQFFRFQQYVKPAPNVQALPILPSETLKLGYVDITMQNGVVTDYDRSLINLSNTIVQRSTYQLQGGEGLEQLIRKYEQDFDIVNIFPAYYPIFKEGYIDLIPYWAYELSDGTFGLLLQ</sequence>
<dbReference type="Proteomes" id="UP000448943">
    <property type="component" value="Unassembled WGS sequence"/>
</dbReference>
<evidence type="ECO:0000313" key="2">
    <source>
        <dbReference type="EMBL" id="NBI29212.1"/>
    </source>
</evidence>
<feature type="domain" description="Regulatory protein YycH" evidence="1">
    <location>
        <begin position="3"/>
        <end position="420"/>
    </location>
</feature>
<reference evidence="2 3" key="1">
    <citation type="submission" date="2019-01" db="EMBL/GenBank/DDBJ databases">
        <title>Chengkuizengella sp. nov., isolated from deep-sea sediment of East Pacific Ocean.</title>
        <authorList>
            <person name="Yang J."/>
            <person name="Lai Q."/>
            <person name="Shao Z."/>
        </authorList>
    </citation>
    <scope>NUCLEOTIDE SEQUENCE [LARGE SCALE GENOMIC DNA]</scope>
    <source>
        <strain evidence="2 3">YPA3-1-1</strain>
    </source>
</reference>
<dbReference type="InterPro" id="IPR042274">
    <property type="entry name" value="YycH/YycI_2"/>
</dbReference>